<evidence type="ECO:0000313" key="4">
    <source>
        <dbReference type="Proteomes" id="UP000463224"/>
    </source>
</evidence>
<comment type="caution">
    <text evidence="3">The sequence shown here is derived from an EMBL/GenBank/DDBJ whole genome shotgun (WGS) entry which is preliminary data.</text>
</comment>
<keyword evidence="4" id="KW-1185">Reference proteome</keyword>
<keyword evidence="1" id="KW-0560">Oxidoreductase</keyword>
<dbReference type="PANTHER" id="PTHR30466:SF1">
    <property type="entry name" value="FMN REDUCTASE (NADH) RUTF"/>
    <property type="match status" value="1"/>
</dbReference>
<dbReference type="GO" id="GO:0042602">
    <property type="term" value="F:riboflavin reductase (NADPH) activity"/>
    <property type="evidence" value="ECO:0007669"/>
    <property type="project" value="TreeGrafter"/>
</dbReference>
<dbReference type="Gene3D" id="2.30.110.10">
    <property type="entry name" value="Electron Transport, Fmn-binding Protein, Chain A"/>
    <property type="match status" value="1"/>
</dbReference>
<evidence type="ECO:0000259" key="2">
    <source>
        <dbReference type="SMART" id="SM00903"/>
    </source>
</evidence>
<dbReference type="Proteomes" id="UP000463224">
    <property type="component" value="Unassembled WGS sequence"/>
</dbReference>
<dbReference type="GO" id="GO:0010181">
    <property type="term" value="F:FMN binding"/>
    <property type="evidence" value="ECO:0007669"/>
    <property type="project" value="InterPro"/>
</dbReference>
<dbReference type="GO" id="GO:0006208">
    <property type="term" value="P:pyrimidine nucleobase catabolic process"/>
    <property type="evidence" value="ECO:0007669"/>
    <property type="project" value="TreeGrafter"/>
</dbReference>
<dbReference type="SMART" id="SM00903">
    <property type="entry name" value="Flavin_Reduct"/>
    <property type="match status" value="1"/>
</dbReference>
<evidence type="ECO:0000313" key="3">
    <source>
        <dbReference type="EMBL" id="MVA98327.1"/>
    </source>
</evidence>
<proteinExistence type="predicted"/>
<protein>
    <submittedName>
        <fullName evidence="3">Flavin reductase</fullName>
    </submittedName>
</protein>
<dbReference type="SUPFAM" id="SSF50475">
    <property type="entry name" value="FMN-binding split barrel"/>
    <property type="match status" value="1"/>
</dbReference>
<dbReference type="Pfam" id="PF01613">
    <property type="entry name" value="Flavin_Reduct"/>
    <property type="match status" value="1"/>
</dbReference>
<dbReference type="InterPro" id="IPR002563">
    <property type="entry name" value="Flavin_Rdtase-like_dom"/>
</dbReference>
<dbReference type="InterPro" id="IPR012349">
    <property type="entry name" value="Split_barrel_FMN-bd"/>
</dbReference>
<dbReference type="InterPro" id="IPR050268">
    <property type="entry name" value="NADH-dep_flavin_reductase"/>
</dbReference>
<dbReference type="EMBL" id="WPHG01000003">
    <property type="protein sequence ID" value="MVA98327.1"/>
    <property type="molecule type" value="Genomic_DNA"/>
</dbReference>
<dbReference type="PANTHER" id="PTHR30466">
    <property type="entry name" value="FLAVIN REDUCTASE"/>
    <property type="match status" value="1"/>
</dbReference>
<evidence type="ECO:0000256" key="1">
    <source>
        <dbReference type="ARBA" id="ARBA00023002"/>
    </source>
</evidence>
<organism evidence="3 4">
    <name type="scientific">Nitratireductor arenosus</name>
    <dbReference type="NCBI Taxonomy" id="2682096"/>
    <lineage>
        <taxon>Bacteria</taxon>
        <taxon>Pseudomonadati</taxon>
        <taxon>Pseudomonadota</taxon>
        <taxon>Alphaproteobacteria</taxon>
        <taxon>Hyphomicrobiales</taxon>
        <taxon>Phyllobacteriaceae</taxon>
        <taxon>Nitratireductor</taxon>
    </lineage>
</organism>
<reference evidence="3 4" key="1">
    <citation type="submission" date="2019-12" db="EMBL/GenBank/DDBJ databases">
        <title>Nitratireductor arenosus sp. nov., Isolated from sea sand, Jeju island, South Korea.</title>
        <authorList>
            <person name="Kim W."/>
        </authorList>
    </citation>
    <scope>NUCLEOTIDE SEQUENCE [LARGE SCALE GENOMIC DNA]</scope>
    <source>
        <strain evidence="3 4">CAU 1489</strain>
    </source>
</reference>
<sequence length="175" mass="18810">MLKTGQIEPRSYRDAMANFAGAVHVITTNGAAGRRGVTVIAACSVSDNPPTVLVCLNRDNQANDCFAENGVFALNTLAAEHQPLAAAFAGMTGLTQADRFAAAEWETISTGAPALSDAIAVFDCRISAIQTVATHRILIGRVAGLRCRDSTEPLLYFRRDYRGLQRSKRLRATID</sequence>
<accession>A0A844QGT6</accession>
<feature type="domain" description="Flavin reductase like" evidence="2">
    <location>
        <begin position="16"/>
        <end position="163"/>
    </location>
</feature>
<name>A0A844QGT6_9HYPH</name>
<dbReference type="AlphaFoldDB" id="A0A844QGT6"/>
<dbReference type="RefSeq" id="WP_156713756.1">
    <property type="nucleotide sequence ID" value="NZ_WPHG01000003.1"/>
</dbReference>
<gene>
    <name evidence="3" type="ORF">GN330_13845</name>
</gene>